<keyword evidence="1" id="KW-1185">Reference proteome</keyword>
<name>A0A7I4Z1P3_HAECO</name>
<evidence type="ECO:0000313" key="2">
    <source>
        <dbReference type="WBParaSite" id="HCON_00163212-00001"/>
    </source>
</evidence>
<sequence length="31" mass="3578">EYTSKIAFGFGKLYASFHARHQKYALTKRAS</sequence>
<dbReference type="Proteomes" id="UP000025227">
    <property type="component" value="Unplaced"/>
</dbReference>
<evidence type="ECO:0000313" key="1">
    <source>
        <dbReference type="Proteomes" id="UP000025227"/>
    </source>
</evidence>
<reference evidence="2" key="1">
    <citation type="submission" date="2020-12" db="UniProtKB">
        <authorList>
            <consortium name="WormBaseParasite"/>
        </authorList>
    </citation>
    <scope>IDENTIFICATION</scope>
    <source>
        <strain evidence="2">MHco3</strain>
    </source>
</reference>
<accession>A0A7I4Z1P3</accession>
<proteinExistence type="predicted"/>
<organism evidence="1 2">
    <name type="scientific">Haemonchus contortus</name>
    <name type="common">Barber pole worm</name>
    <dbReference type="NCBI Taxonomy" id="6289"/>
    <lineage>
        <taxon>Eukaryota</taxon>
        <taxon>Metazoa</taxon>
        <taxon>Ecdysozoa</taxon>
        <taxon>Nematoda</taxon>
        <taxon>Chromadorea</taxon>
        <taxon>Rhabditida</taxon>
        <taxon>Rhabditina</taxon>
        <taxon>Rhabditomorpha</taxon>
        <taxon>Strongyloidea</taxon>
        <taxon>Trichostrongylidae</taxon>
        <taxon>Haemonchus</taxon>
    </lineage>
</organism>
<protein>
    <submittedName>
        <fullName evidence="2">AraC family transcriptional regulator</fullName>
    </submittedName>
</protein>
<dbReference type="WBParaSite" id="HCON_00163212-00001">
    <property type="protein sequence ID" value="HCON_00163212-00001"/>
    <property type="gene ID" value="HCON_00163212"/>
</dbReference>
<dbReference type="AlphaFoldDB" id="A0A7I4Z1P3"/>